<feature type="domain" description="CzcB-like barrel-sandwich hybrid" evidence="4">
    <location>
        <begin position="71"/>
        <end position="194"/>
    </location>
</feature>
<sequence>MRYVIAIIGLLLVIGGLVFVKGSQISMLMGMGEAMEQAGPPPEAVSTVPATAQTWEASLQAVGTVASVRGVQISGEVPGVVVRIGFESGALVEAGDVLVELDSRVERAQLAASQVTRDLAVTTARRTRELDAAGVEPQAQLDIDESALRQATAQIEVLRAQIARKVIRAPFAGRLGIREVNLGQYLNAGAAITTLEAVDGAYVDFELPQHQRRDLATGLRVRLSVEGAPELDDEGTIVAIEPSVDPSTRMVLVRALVATPQSALEPGMFVRVEVVLPEQRQVVSVPMTAVVHASYGDSVFVIDAPQEPQPGATGPPTGPDGAPIKLARQQFVQLGERRGDFVAVLDGVLAGEEVVVAGAFKLRNNAPVVVNNTEVLDAKLEPTPQNR</sequence>
<dbReference type="Gene3D" id="1.10.287.470">
    <property type="entry name" value="Helix hairpin bin"/>
    <property type="match status" value="1"/>
</dbReference>
<comment type="caution">
    <text evidence="5">The sequence shown here is derived from an EMBL/GenBank/DDBJ whole genome shotgun (WGS) entry which is preliminary data.</text>
</comment>
<gene>
    <name evidence="5" type="ORF">DB30_02907</name>
</gene>
<feature type="coiled-coil region" evidence="2">
    <location>
        <begin position="141"/>
        <end position="168"/>
    </location>
</feature>
<dbReference type="InterPro" id="IPR006143">
    <property type="entry name" value="RND_pump_MFP"/>
</dbReference>
<keyword evidence="2" id="KW-0175">Coiled coil</keyword>
<dbReference type="Gene3D" id="2.40.50.100">
    <property type="match status" value="1"/>
</dbReference>
<dbReference type="Pfam" id="PF25973">
    <property type="entry name" value="BSH_CzcB"/>
    <property type="match status" value="1"/>
</dbReference>
<evidence type="ECO:0000256" key="1">
    <source>
        <dbReference type="ARBA" id="ARBA00009477"/>
    </source>
</evidence>
<evidence type="ECO:0000259" key="3">
    <source>
        <dbReference type="Pfam" id="PF25954"/>
    </source>
</evidence>
<dbReference type="Gene3D" id="2.40.420.20">
    <property type="match status" value="1"/>
</dbReference>
<accession>A0A0C2DD56</accession>
<evidence type="ECO:0000256" key="2">
    <source>
        <dbReference type="SAM" id="Coils"/>
    </source>
</evidence>
<evidence type="ECO:0000313" key="5">
    <source>
        <dbReference type="EMBL" id="KIG17632.1"/>
    </source>
</evidence>
<dbReference type="NCBIfam" id="TIGR01730">
    <property type="entry name" value="RND_mfp"/>
    <property type="match status" value="1"/>
</dbReference>
<dbReference type="AlphaFoldDB" id="A0A0C2DD56"/>
<dbReference type="RefSeq" id="WP_052548053.1">
    <property type="nucleotide sequence ID" value="NZ_JMCC02000021.1"/>
</dbReference>
<dbReference type="InterPro" id="IPR058792">
    <property type="entry name" value="Beta-barrel_RND_2"/>
</dbReference>
<proteinExistence type="inferred from homology"/>
<reference evidence="5 6" key="1">
    <citation type="submission" date="2014-12" db="EMBL/GenBank/DDBJ databases">
        <title>Genome assembly of Enhygromyxa salina DSM 15201.</title>
        <authorList>
            <person name="Sharma G."/>
            <person name="Subramanian S."/>
        </authorList>
    </citation>
    <scope>NUCLEOTIDE SEQUENCE [LARGE SCALE GENOMIC DNA]</scope>
    <source>
        <strain evidence="5 6">DSM 15201</strain>
    </source>
</reference>
<dbReference type="FunFam" id="2.40.30.170:FF:000010">
    <property type="entry name" value="Efflux RND transporter periplasmic adaptor subunit"/>
    <property type="match status" value="1"/>
</dbReference>
<dbReference type="Proteomes" id="UP000031599">
    <property type="component" value="Unassembled WGS sequence"/>
</dbReference>
<dbReference type="SUPFAM" id="SSF111369">
    <property type="entry name" value="HlyD-like secretion proteins"/>
    <property type="match status" value="1"/>
</dbReference>
<evidence type="ECO:0000313" key="6">
    <source>
        <dbReference type="Proteomes" id="UP000031599"/>
    </source>
</evidence>
<organism evidence="5 6">
    <name type="scientific">Enhygromyxa salina</name>
    <dbReference type="NCBI Taxonomy" id="215803"/>
    <lineage>
        <taxon>Bacteria</taxon>
        <taxon>Pseudomonadati</taxon>
        <taxon>Myxococcota</taxon>
        <taxon>Polyangia</taxon>
        <taxon>Nannocystales</taxon>
        <taxon>Nannocystaceae</taxon>
        <taxon>Enhygromyxa</taxon>
    </lineage>
</organism>
<evidence type="ECO:0000259" key="4">
    <source>
        <dbReference type="Pfam" id="PF25973"/>
    </source>
</evidence>
<comment type="similarity">
    <text evidence="1">Belongs to the membrane fusion protein (MFP) (TC 8.A.1) family.</text>
</comment>
<dbReference type="Gene3D" id="2.40.30.170">
    <property type="match status" value="1"/>
</dbReference>
<dbReference type="GO" id="GO:0015562">
    <property type="term" value="F:efflux transmembrane transporter activity"/>
    <property type="evidence" value="ECO:0007669"/>
    <property type="project" value="TreeGrafter"/>
</dbReference>
<dbReference type="Pfam" id="PF25954">
    <property type="entry name" value="Beta-barrel_RND_2"/>
    <property type="match status" value="1"/>
</dbReference>
<dbReference type="PANTHER" id="PTHR30469">
    <property type="entry name" value="MULTIDRUG RESISTANCE PROTEIN MDTA"/>
    <property type="match status" value="1"/>
</dbReference>
<dbReference type="GO" id="GO:1990281">
    <property type="term" value="C:efflux pump complex"/>
    <property type="evidence" value="ECO:0007669"/>
    <property type="project" value="TreeGrafter"/>
</dbReference>
<name>A0A0C2DD56_9BACT</name>
<dbReference type="InterPro" id="IPR058647">
    <property type="entry name" value="BSH_CzcB-like"/>
</dbReference>
<protein>
    <submittedName>
        <fullName evidence="5">Putative Co/Zn/Cd efflux system membrane fusion protein</fullName>
    </submittedName>
</protein>
<dbReference type="EMBL" id="JMCC02000021">
    <property type="protein sequence ID" value="KIG17632.1"/>
    <property type="molecule type" value="Genomic_DNA"/>
</dbReference>
<feature type="domain" description="CusB-like beta-barrel" evidence="3">
    <location>
        <begin position="203"/>
        <end position="274"/>
    </location>
</feature>
<dbReference type="PANTHER" id="PTHR30469:SF11">
    <property type="entry name" value="BLL4320 PROTEIN"/>
    <property type="match status" value="1"/>
</dbReference>